<dbReference type="InterPro" id="IPR013022">
    <property type="entry name" value="Xyl_isomerase-like_TIM-brl"/>
</dbReference>
<dbReference type="Gene3D" id="3.20.20.150">
    <property type="entry name" value="Divalent-metal-dependent TIM barrel enzymes"/>
    <property type="match status" value="1"/>
</dbReference>
<dbReference type="InterPro" id="IPR050312">
    <property type="entry name" value="IolE/XylAMocC-like"/>
</dbReference>
<organism evidence="2">
    <name type="scientific">uncultured Chloroflexota bacterium</name>
    <dbReference type="NCBI Taxonomy" id="166587"/>
    <lineage>
        <taxon>Bacteria</taxon>
        <taxon>Bacillati</taxon>
        <taxon>Chloroflexota</taxon>
        <taxon>environmental samples</taxon>
    </lineage>
</organism>
<dbReference type="EMBL" id="CADCTC010000136">
    <property type="protein sequence ID" value="CAA9254127.1"/>
    <property type="molecule type" value="Genomic_DNA"/>
</dbReference>
<dbReference type="PANTHER" id="PTHR12110:SF41">
    <property type="entry name" value="INOSOSE DEHYDRATASE"/>
    <property type="match status" value="1"/>
</dbReference>
<dbReference type="Pfam" id="PF01261">
    <property type="entry name" value="AP_endonuc_2"/>
    <property type="match status" value="1"/>
</dbReference>
<dbReference type="InterPro" id="IPR036237">
    <property type="entry name" value="Xyl_isomerase-like_sf"/>
</dbReference>
<feature type="domain" description="Xylose isomerase-like TIM barrel" evidence="1">
    <location>
        <begin position="21"/>
        <end position="274"/>
    </location>
</feature>
<reference evidence="2" key="1">
    <citation type="submission" date="2020-02" db="EMBL/GenBank/DDBJ databases">
        <authorList>
            <person name="Meier V. D."/>
        </authorList>
    </citation>
    <scope>NUCLEOTIDE SEQUENCE</scope>
    <source>
        <strain evidence="2">AVDCRST_MAG77</strain>
    </source>
</reference>
<gene>
    <name evidence="2" type="ORF">AVDCRST_MAG77-2242</name>
</gene>
<sequence>MPKIYLNSFNYRKYSLERAMRRAREYGYDGVEIWSGHFTLDTVEEALREAQRLGREIGIGAPVLNLSGNVIGDDPHERQARVHRLAEVIERCADYGVELINGYAGSLIVDRSNWANNGSAAAGKEHYERAVEAYRVLGPAAERAGVTITLEVHMNTIHDTAASAVRLLDAIGSPAVRANLDPGNMWGVRTSEHPVDAVPILGNRIAFVHFKNARRVSYLDVGVDYDFTLKEGELDYYAIVCALVRSGFEGPYGLEWSGSGDPSVPTREDIEYLRGLLRDVALDEALASRAAHSVHGAMNSDTAASDHKEPL</sequence>
<name>A0A6J4IJP0_9CHLR</name>
<dbReference type="SUPFAM" id="SSF51658">
    <property type="entry name" value="Xylose isomerase-like"/>
    <property type="match status" value="1"/>
</dbReference>
<dbReference type="PANTHER" id="PTHR12110">
    <property type="entry name" value="HYDROXYPYRUVATE ISOMERASE"/>
    <property type="match status" value="1"/>
</dbReference>
<protein>
    <recommendedName>
        <fullName evidence="1">Xylose isomerase-like TIM barrel domain-containing protein</fullName>
    </recommendedName>
</protein>
<evidence type="ECO:0000259" key="1">
    <source>
        <dbReference type="Pfam" id="PF01261"/>
    </source>
</evidence>
<accession>A0A6J4IJP0</accession>
<dbReference type="AlphaFoldDB" id="A0A6J4IJP0"/>
<proteinExistence type="predicted"/>
<evidence type="ECO:0000313" key="2">
    <source>
        <dbReference type="EMBL" id="CAA9254127.1"/>
    </source>
</evidence>